<keyword evidence="2" id="KW-0255">Endonuclease</keyword>
<dbReference type="InterPro" id="IPR008538">
    <property type="entry name" value="Uma2"/>
</dbReference>
<protein>
    <submittedName>
        <fullName evidence="2">Uma2 family endonuclease</fullName>
    </submittedName>
</protein>
<dbReference type="InterPro" id="IPR011335">
    <property type="entry name" value="Restrct_endonuc-II-like"/>
</dbReference>
<reference evidence="3" key="1">
    <citation type="journal article" date="2019" name="Int. J. Syst. Evol. Microbiol.">
        <title>The Global Catalogue of Microorganisms (GCM) 10K type strain sequencing project: providing services to taxonomists for standard genome sequencing and annotation.</title>
        <authorList>
            <consortium name="The Broad Institute Genomics Platform"/>
            <consortium name="The Broad Institute Genome Sequencing Center for Infectious Disease"/>
            <person name="Wu L."/>
            <person name="Ma J."/>
        </authorList>
    </citation>
    <scope>NUCLEOTIDE SEQUENCE [LARGE SCALE GENOMIC DNA]</scope>
    <source>
        <strain evidence="3">CCUG 54822</strain>
    </source>
</reference>
<evidence type="ECO:0000313" key="3">
    <source>
        <dbReference type="Proteomes" id="UP001597178"/>
    </source>
</evidence>
<comment type="caution">
    <text evidence="2">The sequence shown here is derived from an EMBL/GenBank/DDBJ whole genome shotgun (WGS) entry which is preliminary data.</text>
</comment>
<keyword evidence="2" id="KW-0378">Hydrolase</keyword>
<evidence type="ECO:0000259" key="1">
    <source>
        <dbReference type="Pfam" id="PF05685"/>
    </source>
</evidence>
<sequence length="69" mass="8177">MKMYAKYGIAEYWLVDSVQEALEQYTLDVDHYDLKEIYREDETETSPRMQCISFSMNDIFSDIPDLPNA</sequence>
<dbReference type="Proteomes" id="UP001597178">
    <property type="component" value="Unassembled WGS sequence"/>
</dbReference>
<feature type="domain" description="Putative restriction endonuclease" evidence="1">
    <location>
        <begin position="1"/>
        <end position="47"/>
    </location>
</feature>
<dbReference type="Gene3D" id="3.90.1570.10">
    <property type="entry name" value="tt1808, chain A"/>
    <property type="match status" value="1"/>
</dbReference>
<evidence type="ECO:0000313" key="2">
    <source>
        <dbReference type="EMBL" id="MFD1360929.1"/>
    </source>
</evidence>
<organism evidence="2 3">
    <name type="scientific">Lentibacillus salinarum</name>
    <dbReference type="NCBI Taxonomy" id="446820"/>
    <lineage>
        <taxon>Bacteria</taxon>
        <taxon>Bacillati</taxon>
        <taxon>Bacillota</taxon>
        <taxon>Bacilli</taxon>
        <taxon>Bacillales</taxon>
        <taxon>Bacillaceae</taxon>
        <taxon>Lentibacillus</taxon>
    </lineage>
</organism>
<keyword evidence="2" id="KW-0540">Nuclease</keyword>
<accession>A0ABW3ZRN6</accession>
<dbReference type="Pfam" id="PF05685">
    <property type="entry name" value="Uma2"/>
    <property type="match status" value="1"/>
</dbReference>
<dbReference type="EMBL" id="JBHTNH010000004">
    <property type="protein sequence ID" value="MFD1360929.1"/>
    <property type="molecule type" value="Genomic_DNA"/>
</dbReference>
<dbReference type="SUPFAM" id="SSF52980">
    <property type="entry name" value="Restriction endonuclease-like"/>
    <property type="match status" value="1"/>
</dbReference>
<proteinExistence type="predicted"/>
<keyword evidence="3" id="KW-1185">Reference proteome</keyword>
<dbReference type="GO" id="GO:0004519">
    <property type="term" value="F:endonuclease activity"/>
    <property type="evidence" value="ECO:0007669"/>
    <property type="project" value="UniProtKB-KW"/>
</dbReference>
<name>A0ABW3ZRN6_9BACI</name>
<dbReference type="InterPro" id="IPR012296">
    <property type="entry name" value="Nuclease_put_TT1808"/>
</dbReference>
<gene>
    <name evidence="2" type="ORF">ACFQ4A_04480</name>
</gene>